<protein>
    <recommendedName>
        <fullName evidence="4">N-acetyltransferase domain-containing protein</fullName>
    </recommendedName>
</protein>
<evidence type="ECO:0000313" key="6">
    <source>
        <dbReference type="Proteomes" id="UP000054498"/>
    </source>
</evidence>
<dbReference type="InterPro" id="IPR000182">
    <property type="entry name" value="GNAT_dom"/>
</dbReference>
<proteinExistence type="predicted"/>
<dbReference type="OrthoDB" id="10644343at2759"/>
<dbReference type="PROSITE" id="PS51186">
    <property type="entry name" value="GNAT"/>
    <property type="match status" value="1"/>
</dbReference>
<dbReference type="Gene3D" id="3.40.630.30">
    <property type="match status" value="1"/>
</dbReference>
<dbReference type="Proteomes" id="UP000054498">
    <property type="component" value="Unassembled WGS sequence"/>
</dbReference>
<evidence type="ECO:0000313" key="5">
    <source>
        <dbReference type="EMBL" id="KIY96468.1"/>
    </source>
</evidence>
<reference evidence="5 6" key="1">
    <citation type="journal article" date="2013" name="BMC Genomics">
        <title>Reconstruction of the lipid metabolism for the microalga Monoraphidium neglectum from its genome sequence reveals characteristics suitable for biofuel production.</title>
        <authorList>
            <person name="Bogen C."/>
            <person name="Al-Dilaimi A."/>
            <person name="Albersmeier A."/>
            <person name="Wichmann J."/>
            <person name="Grundmann M."/>
            <person name="Rupp O."/>
            <person name="Lauersen K.J."/>
            <person name="Blifernez-Klassen O."/>
            <person name="Kalinowski J."/>
            <person name="Goesmann A."/>
            <person name="Mussgnug J.H."/>
            <person name="Kruse O."/>
        </authorList>
    </citation>
    <scope>NUCLEOTIDE SEQUENCE [LARGE SCALE GENOMIC DNA]</scope>
    <source>
        <strain evidence="5 6">SAG 48.87</strain>
    </source>
</reference>
<feature type="region of interest" description="Disordered" evidence="3">
    <location>
        <begin position="9"/>
        <end position="35"/>
    </location>
</feature>
<gene>
    <name evidence="5" type="ORF">MNEG_11495</name>
</gene>
<organism evidence="5 6">
    <name type="scientific">Monoraphidium neglectum</name>
    <dbReference type="NCBI Taxonomy" id="145388"/>
    <lineage>
        <taxon>Eukaryota</taxon>
        <taxon>Viridiplantae</taxon>
        <taxon>Chlorophyta</taxon>
        <taxon>core chlorophytes</taxon>
        <taxon>Chlorophyceae</taxon>
        <taxon>CS clade</taxon>
        <taxon>Sphaeropleales</taxon>
        <taxon>Selenastraceae</taxon>
        <taxon>Monoraphidium</taxon>
    </lineage>
</organism>
<keyword evidence="1" id="KW-0808">Transferase</keyword>
<evidence type="ECO:0000256" key="3">
    <source>
        <dbReference type="SAM" id="MobiDB-lite"/>
    </source>
</evidence>
<dbReference type="SUPFAM" id="SSF55729">
    <property type="entry name" value="Acyl-CoA N-acyltransferases (Nat)"/>
    <property type="match status" value="1"/>
</dbReference>
<feature type="region of interest" description="Disordered" evidence="3">
    <location>
        <begin position="139"/>
        <end position="187"/>
    </location>
</feature>
<feature type="domain" description="N-acetyltransferase" evidence="4">
    <location>
        <begin position="38"/>
        <end position="143"/>
    </location>
</feature>
<dbReference type="CDD" id="cd04301">
    <property type="entry name" value="NAT_SF"/>
    <property type="match status" value="1"/>
</dbReference>
<dbReference type="EMBL" id="KK102989">
    <property type="protein sequence ID" value="KIY96468.1"/>
    <property type="molecule type" value="Genomic_DNA"/>
</dbReference>
<evidence type="ECO:0000259" key="4">
    <source>
        <dbReference type="PROSITE" id="PS51186"/>
    </source>
</evidence>
<dbReference type="GeneID" id="25728763"/>
<dbReference type="KEGG" id="mng:MNEG_11495"/>
<evidence type="ECO:0000256" key="2">
    <source>
        <dbReference type="ARBA" id="ARBA00023315"/>
    </source>
</evidence>
<dbReference type="InterPro" id="IPR051556">
    <property type="entry name" value="N-term/lysine_N-AcTrnsfr"/>
</dbReference>
<keyword evidence="2" id="KW-0012">Acyltransferase</keyword>
<dbReference type="PANTHER" id="PTHR42919:SF8">
    <property type="entry name" value="N-ALPHA-ACETYLTRANSFERASE 50"/>
    <property type="match status" value="1"/>
</dbReference>
<sequence>MAKTLVLEVGGGSTGGDASSQRSGGGGEGGEAPPPASTVIGYASLSVTQPAALLPPPFPSSAPHGLYLDALAVDPSRRRAGAGRALLRACCDVGRRWGARGLWLRARCGNYAALALYRSEGFRTVAVVGPPWRRENLMRKELPARRRAGPPSAATAAAAAPAAAGGPASRRAGDGGAARGEGSAVARRSRVYVWGAQEEE</sequence>
<dbReference type="GO" id="GO:0016747">
    <property type="term" value="F:acyltransferase activity, transferring groups other than amino-acyl groups"/>
    <property type="evidence" value="ECO:0007669"/>
    <property type="project" value="InterPro"/>
</dbReference>
<dbReference type="RefSeq" id="XP_013895488.1">
    <property type="nucleotide sequence ID" value="XM_014040034.1"/>
</dbReference>
<dbReference type="AlphaFoldDB" id="A0A0D2KL19"/>
<name>A0A0D2KL19_9CHLO</name>
<evidence type="ECO:0000256" key="1">
    <source>
        <dbReference type="ARBA" id="ARBA00022679"/>
    </source>
</evidence>
<dbReference type="Pfam" id="PF00583">
    <property type="entry name" value="Acetyltransf_1"/>
    <property type="match status" value="1"/>
</dbReference>
<dbReference type="InterPro" id="IPR016181">
    <property type="entry name" value="Acyl_CoA_acyltransferase"/>
</dbReference>
<accession>A0A0D2KL19</accession>
<keyword evidence="6" id="KW-1185">Reference proteome</keyword>
<dbReference type="PANTHER" id="PTHR42919">
    <property type="entry name" value="N-ALPHA-ACETYLTRANSFERASE"/>
    <property type="match status" value="1"/>
</dbReference>
<feature type="compositionally biased region" description="Low complexity" evidence="3">
    <location>
        <begin position="149"/>
        <end position="170"/>
    </location>
</feature>